<keyword evidence="6" id="KW-0540">Nuclease</keyword>
<dbReference type="PIRSF" id="PIRSF006743">
    <property type="entry name" value="Exonuclease_Xnr1"/>
    <property type="match status" value="1"/>
</dbReference>
<dbReference type="FunFam" id="3.40.50.12390:FF:000004">
    <property type="entry name" value="5'-3' exoribonuclease 1"/>
    <property type="match status" value="1"/>
</dbReference>
<evidence type="ECO:0000256" key="6">
    <source>
        <dbReference type="ARBA" id="ARBA00022722"/>
    </source>
</evidence>
<comment type="similarity">
    <text evidence="12">Belongs to the 5'-3' exonuclease family.</text>
</comment>
<dbReference type="Gene3D" id="1.25.40.1050">
    <property type="match status" value="1"/>
</dbReference>
<feature type="compositionally biased region" description="Polar residues" evidence="13">
    <location>
        <begin position="1716"/>
        <end position="1740"/>
    </location>
</feature>
<feature type="domain" description="Xrn1 N-terminal" evidence="14">
    <location>
        <begin position="1"/>
        <end position="227"/>
    </location>
</feature>
<evidence type="ECO:0000313" key="19">
    <source>
        <dbReference type="EMBL" id="OXU25055.1"/>
    </source>
</evidence>
<evidence type="ECO:0000259" key="16">
    <source>
        <dbReference type="Pfam" id="PF18129"/>
    </source>
</evidence>
<dbReference type="Gene3D" id="2.170.260.40">
    <property type="match status" value="1"/>
</dbReference>
<dbReference type="Proteomes" id="UP000215335">
    <property type="component" value="Unassembled WGS sequence"/>
</dbReference>
<feature type="domain" description="Exoribonuclease Xrn1 D2/D3" evidence="18">
    <location>
        <begin position="837"/>
        <end position="1061"/>
    </location>
</feature>
<dbReference type="Pfam" id="PF03159">
    <property type="entry name" value="XRN_N"/>
    <property type="match status" value="1"/>
</dbReference>
<evidence type="ECO:0000256" key="1">
    <source>
        <dbReference type="ARBA" id="ARBA00004123"/>
    </source>
</evidence>
<protein>
    <recommendedName>
        <fullName evidence="2">5'-3' exoribonuclease 2</fullName>
    </recommendedName>
</protein>
<evidence type="ECO:0000259" key="17">
    <source>
        <dbReference type="Pfam" id="PF18332"/>
    </source>
</evidence>
<feature type="compositionally biased region" description="Low complexity" evidence="13">
    <location>
        <begin position="1594"/>
        <end position="1629"/>
    </location>
</feature>
<dbReference type="InterPro" id="IPR047008">
    <property type="entry name" value="XRN1_SH3_sf"/>
</dbReference>
<dbReference type="Pfam" id="PF18129">
    <property type="entry name" value="SH3_12"/>
    <property type="match status" value="1"/>
</dbReference>
<feature type="region of interest" description="Disordered" evidence="13">
    <location>
        <begin position="1375"/>
        <end position="1400"/>
    </location>
</feature>
<name>A0A232F2Z4_9HYME</name>
<feature type="compositionally biased region" description="Polar residues" evidence="13">
    <location>
        <begin position="1183"/>
        <end position="1193"/>
    </location>
</feature>
<evidence type="ECO:0000313" key="20">
    <source>
        <dbReference type="Proteomes" id="UP000215335"/>
    </source>
</evidence>
<evidence type="ECO:0000256" key="11">
    <source>
        <dbReference type="ARBA" id="ARBA00023242"/>
    </source>
</evidence>
<dbReference type="InterPro" id="IPR041385">
    <property type="entry name" value="SH3_12"/>
</dbReference>
<keyword evidence="4" id="KW-0698">rRNA processing</keyword>
<dbReference type="GO" id="GO:0000956">
    <property type="term" value="P:nuclear-transcribed mRNA catabolic process"/>
    <property type="evidence" value="ECO:0007669"/>
    <property type="project" value="InterPro"/>
</dbReference>
<dbReference type="GO" id="GO:0004534">
    <property type="term" value="F:5'-3' RNA exonuclease activity"/>
    <property type="evidence" value="ECO:0007669"/>
    <property type="project" value="TreeGrafter"/>
</dbReference>
<dbReference type="Gene3D" id="3.40.50.12390">
    <property type="match status" value="2"/>
</dbReference>
<feature type="compositionally biased region" description="Low complexity" evidence="13">
    <location>
        <begin position="1202"/>
        <end position="1212"/>
    </location>
</feature>
<feature type="compositionally biased region" description="Low complexity" evidence="13">
    <location>
        <begin position="1298"/>
        <end position="1314"/>
    </location>
</feature>
<dbReference type="PANTHER" id="PTHR12341:SF7">
    <property type="entry name" value="5'-3' EXORIBONUCLEASE 1"/>
    <property type="match status" value="1"/>
</dbReference>
<keyword evidence="7" id="KW-0378">Hydrolase</keyword>
<dbReference type="InterPro" id="IPR040992">
    <property type="entry name" value="XRN1_D1"/>
</dbReference>
<dbReference type="CDD" id="cd18673">
    <property type="entry name" value="PIN_XRN1-2-like"/>
    <property type="match status" value="1"/>
</dbReference>
<dbReference type="InterPro" id="IPR027073">
    <property type="entry name" value="5_3_exoribonuclease"/>
</dbReference>
<evidence type="ECO:0000256" key="4">
    <source>
        <dbReference type="ARBA" id="ARBA00022552"/>
    </source>
</evidence>
<comment type="caution">
    <text evidence="19">The sequence shown here is derived from an EMBL/GenBank/DDBJ whole genome shotgun (WGS) entry which is preliminary data.</text>
</comment>
<dbReference type="GO" id="GO:0005634">
    <property type="term" value="C:nucleus"/>
    <property type="evidence" value="ECO:0007669"/>
    <property type="project" value="UniProtKB-SubCell"/>
</dbReference>
<dbReference type="FunFam" id="3.40.50.12390:FF:000005">
    <property type="entry name" value="5'-3' exoribonuclease 2"/>
    <property type="match status" value="1"/>
</dbReference>
<feature type="domain" description="5'-3' exoribonuclease 1 D1" evidence="17">
    <location>
        <begin position="639"/>
        <end position="832"/>
    </location>
</feature>
<keyword evidence="5" id="KW-0507">mRNA processing</keyword>
<evidence type="ECO:0000256" key="5">
    <source>
        <dbReference type="ARBA" id="ARBA00022664"/>
    </source>
</evidence>
<feature type="compositionally biased region" description="Polar residues" evidence="13">
    <location>
        <begin position="1375"/>
        <end position="1389"/>
    </location>
</feature>
<evidence type="ECO:0000256" key="9">
    <source>
        <dbReference type="ARBA" id="ARBA00023015"/>
    </source>
</evidence>
<dbReference type="Pfam" id="PF17846">
    <property type="entry name" value="XRN_M"/>
    <property type="match status" value="1"/>
</dbReference>
<keyword evidence="9" id="KW-0805">Transcription regulation</keyword>
<feature type="region of interest" description="Disordered" evidence="13">
    <location>
        <begin position="1330"/>
        <end position="1361"/>
    </location>
</feature>
<dbReference type="InterPro" id="IPR004859">
    <property type="entry name" value="Xrn1_N"/>
</dbReference>
<gene>
    <name evidence="19" type="ORF">TSAR_012486</name>
</gene>
<comment type="subcellular location">
    <subcellularLocation>
        <location evidence="1">Nucleus</location>
    </subcellularLocation>
</comment>
<feature type="compositionally biased region" description="Basic and acidic residues" evidence="13">
    <location>
        <begin position="1686"/>
        <end position="1714"/>
    </location>
</feature>
<dbReference type="InterPro" id="IPR047007">
    <property type="entry name" value="XRN1_D1_sf"/>
</dbReference>
<dbReference type="Pfam" id="PF18334">
    <property type="entry name" value="XRN1_D2_D3"/>
    <property type="match status" value="1"/>
</dbReference>
<dbReference type="GO" id="GO:0006397">
    <property type="term" value="P:mRNA processing"/>
    <property type="evidence" value="ECO:0007669"/>
    <property type="project" value="UniProtKB-KW"/>
</dbReference>
<dbReference type="InterPro" id="IPR016494">
    <property type="entry name" value="5_3_exoribonuclease_1"/>
</dbReference>
<evidence type="ECO:0000256" key="7">
    <source>
        <dbReference type="ARBA" id="ARBA00022801"/>
    </source>
</evidence>
<feature type="region of interest" description="Disordered" evidence="13">
    <location>
        <begin position="1287"/>
        <end position="1315"/>
    </location>
</feature>
<evidence type="ECO:0000256" key="12">
    <source>
        <dbReference type="ARBA" id="ARBA00038299"/>
    </source>
</evidence>
<keyword evidence="10" id="KW-0804">Transcription</keyword>
<evidence type="ECO:0000259" key="15">
    <source>
        <dbReference type="Pfam" id="PF17846"/>
    </source>
</evidence>
<evidence type="ECO:0000256" key="13">
    <source>
        <dbReference type="SAM" id="MobiDB-lite"/>
    </source>
</evidence>
<dbReference type="OrthoDB" id="372487at2759"/>
<dbReference type="GO" id="GO:0006353">
    <property type="term" value="P:DNA-templated transcription termination"/>
    <property type="evidence" value="ECO:0007669"/>
    <property type="project" value="UniProtKB-KW"/>
</dbReference>
<feature type="region of interest" description="Disordered" evidence="13">
    <location>
        <begin position="1577"/>
        <end position="1766"/>
    </location>
</feature>
<dbReference type="GO" id="GO:0006364">
    <property type="term" value="P:rRNA processing"/>
    <property type="evidence" value="ECO:0007669"/>
    <property type="project" value="UniProtKB-KW"/>
</dbReference>
<proteinExistence type="inferred from homology"/>
<evidence type="ECO:0000256" key="3">
    <source>
        <dbReference type="ARBA" id="ARBA00022472"/>
    </source>
</evidence>
<evidence type="ECO:0000259" key="14">
    <source>
        <dbReference type="Pfam" id="PF03159"/>
    </source>
</evidence>
<dbReference type="InterPro" id="IPR041106">
    <property type="entry name" value="XRN1_D2_D3"/>
</dbReference>
<reference evidence="19 20" key="1">
    <citation type="journal article" date="2017" name="Curr. Biol.">
        <title>The Evolution of Venom by Co-option of Single-Copy Genes.</title>
        <authorList>
            <person name="Martinson E.O."/>
            <person name="Mrinalini"/>
            <person name="Kelkar Y.D."/>
            <person name="Chang C.H."/>
            <person name="Werren J.H."/>
        </authorList>
    </citation>
    <scope>NUCLEOTIDE SEQUENCE [LARGE SCALE GENOMIC DNA]</scope>
    <source>
        <strain evidence="19 20">Alberta</strain>
        <tissue evidence="19">Whole body</tissue>
    </source>
</reference>
<keyword evidence="20" id="KW-1185">Reference proteome</keyword>
<keyword evidence="11" id="KW-0539">Nucleus</keyword>
<dbReference type="Pfam" id="PF18332">
    <property type="entry name" value="XRN1_D1"/>
    <property type="match status" value="1"/>
</dbReference>
<feature type="region of interest" description="Disordered" evidence="13">
    <location>
        <begin position="368"/>
        <end position="388"/>
    </location>
</feature>
<dbReference type="GO" id="GO:0016075">
    <property type="term" value="P:rRNA catabolic process"/>
    <property type="evidence" value="ECO:0007669"/>
    <property type="project" value="TreeGrafter"/>
</dbReference>
<evidence type="ECO:0000256" key="2">
    <source>
        <dbReference type="ARBA" id="ARBA00013845"/>
    </source>
</evidence>
<dbReference type="GO" id="GO:0003723">
    <property type="term" value="F:RNA binding"/>
    <property type="evidence" value="ECO:0007669"/>
    <property type="project" value="TreeGrafter"/>
</dbReference>
<organism evidence="19 20">
    <name type="scientific">Trichomalopsis sarcophagae</name>
    <dbReference type="NCBI Taxonomy" id="543379"/>
    <lineage>
        <taxon>Eukaryota</taxon>
        <taxon>Metazoa</taxon>
        <taxon>Ecdysozoa</taxon>
        <taxon>Arthropoda</taxon>
        <taxon>Hexapoda</taxon>
        <taxon>Insecta</taxon>
        <taxon>Pterygota</taxon>
        <taxon>Neoptera</taxon>
        <taxon>Endopterygota</taxon>
        <taxon>Hymenoptera</taxon>
        <taxon>Apocrita</taxon>
        <taxon>Proctotrupomorpha</taxon>
        <taxon>Chalcidoidea</taxon>
        <taxon>Pteromalidae</taxon>
        <taxon>Pteromalinae</taxon>
        <taxon>Trichomalopsis</taxon>
    </lineage>
</organism>
<dbReference type="STRING" id="543379.A0A232F2Z4"/>
<feature type="compositionally biased region" description="Basic and acidic residues" evidence="13">
    <location>
        <begin position="1634"/>
        <end position="1645"/>
    </location>
</feature>
<evidence type="ECO:0000256" key="8">
    <source>
        <dbReference type="ARBA" id="ARBA00022839"/>
    </source>
</evidence>
<dbReference type="EMBL" id="NNAY01001122">
    <property type="protein sequence ID" value="OXU25055.1"/>
    <property type="molecule type" value="Genomic_DNA"/>
</dbReference>
<accession>A0A232F2Z4</accession>
<sequence length="1766" mass="201898">MGVPKFFRYISERYPCLSEKLKEYQIPEFDNLYLDMNGIIHNCSHPNDADATFRITEEAIFKNIFHYIEILFRIIQPQKLFFMAVDGVAPRAKINQQRGRRFRAAKEAEVIEAKARAKGQEIPKEARFDSNCITPGTVFMSKLNEQLKYFITYKISTDKLWQKCKIILSGSEVPGEGEHKIMDYIRYMKAQPDYEGNTRHCLYGLDADLIMLGLCSHEPHFSLLREEVKFGKTQKKILTPEETNFCLLHLSLMREYLEHEFSPVKDKLTFKFDIEKIIDDWVLMGFLVGNDFIPHLPNLHIENGALPLLYNAYMDVLPTLDGYINEAGTLNLERFEKFMEKLGKYDLQQFDEIYADLKYFEAKTGRRLNESQRNSKNSPDENATPKRTNKALNALIMATENELGEDSDEDLEDESDSDSEMHLEFVQHKRDYYMNKMEYANVDAETMRSQAEGYIRAIQWNLHYYYNGCCSWSWYYPHHYAPFISDIKNFKDLKLEFDLGEPFKPFEQLLAVLPAASKCLLPTAYHGLMTEEKSPIIKYYPLDFKTDLNGKKQEWEAVVLIPLIDEKSLLKAMKPCNAKLTPEERKRNSHGPMSIFTYIEKEQGIYEAPEYFPSIRSYAQMMLVNRDDILVPLERLVKGLCKGVQLSVYYPGFPTLQHIPHTACLAKAKVKVFEQPSRRENMILTVLPKELPPIEDLARKWLGKTVFIAWPHLVEALVLEVANSKTKISIAYPQSKHATDGNHNFNTESMNDMLLSTFNVQRKSITENYKTRLGIDVGNIEILIHAAPIMGRQYVYSAQGKMTLEKQWSDFPQAYAYQVVLKDISIHNHDFIQFTSITDVFKPKSVCFMLGHPHYGAMGEVTDGGVDLKSSRVKVAMRVTPEPNFDRVRQLQADTRMRYMPGNIAAQRLGISSHLLSRITGTVFVINGEGVDPAHASKYNLGLNLKFNKKNEEVPGYTKKDVNGTWLYSVKAVDFVKSYIQKFPELFERMEMNLVSSDMFLRDHLFPNTGAEGVDATVSWLKEQQKARGTTTRTCGTEELETEVVQAIEKEVDANLEAQRQAGKSVLMQVKPHLLYKPGLNSGSVPPDPKAQHRFFDRIVCVRDSFTVPLGYKGTIIGVQKNDNPLLTMYEVLFDIAFAGGLVMHGCSSNRSYRLAATDFINISYGLQIENKNSKVNIATPNWRQQQSQQNASPRGPDSWRQSQPQQHQSPHTADPTILNSFYPAFTKNGQSNNKQQQGSPQQKQQGQGRHQSANKAGFNDSPSPGRKQNLDQQSQFPQPSILLQRSQEPGKKPLPPIQNIQPQQHQHPKGQGPSEFQALWNELHKIQKPMDSPKRQAPASSPAKEKPSPTKSAVTESPQDPSAFLKAMLKISDENTQSQIPSSSTAASPANKPLAFPQMPKTTETPALVQQLFDPDFDFTDQSNINDEINFEIRLQHARQSEMKSGKSIWYCAQLLSYFQLLGTGFPRYAYHKNKDNLVCAQVTLPDMRVFCGEFCRTESEAAENTAKKVYEELKLSKMPPAASNARPNPLRAPSQQWFDNRMNNVRPSMPPQPNVKPMLPAAFPQVPMMQLPMPKWNPMVQQNPGFANMMHPGQPHPIQQQQLQQPPQYNRPKQQQQHQQGRFSQPQLFDNADSRSNRQDQQKKLTPFVPLQAQKKTRNVVNKQPSNEDNKQQKQQQQQSQQQQHDKKEKKEVYENKVDQKPKENSAEDVKQENVCSNNKTSESTVQSNQGQNAQKGQRSVKQRRSRVAAKFQSDPMANGGDRQ</sequence>
<feature type="domain" description="5'-3' exoribonuclease 1 SH3-like" evidence="16">
    <location>
        <begin position="1092"/>
        <end position="1162"/>
    </location>
</feature>
<feature type="compositionally biased region" description="Low complexity" evidence="13">
    <location>
        <begin position="1675"/>
        <end position="1685"/>
    </location>
</feature>
<dbReference type="Gene3D" id="2.30.30.750">
    <property type="match status" value="1"/>
</dbReference>
<keyword evidence="3" id="KW-0806">Transcription termination</keyword>
<dbReference type="PANTHER" id="PTHR12341">
    <property type="entry name" value="5'-&gt;3' EXORIBONUCLEASE"/>
    <property type="match status" value="1"/>
</dbReference>
<feature type="compositionally biased region" description="Low complexity" evidence="13">
    <location>
        <begin position="1228"/>
        <end position="1252"/>
    </location>
</feature>
<dbReference type="InterPro" id="IPR041412">
    <property type="entry name" value="Xrn1_helical"/>
</dbReference>
<dbReference type="FunFam" id="1.25.40.1050:FF:000001">
    <property type="entry name" value="5'-3' exoribonuclease 1"/>
    <property type="match status" value="1"/>
</dbReference>
<feature type="compositionally biased region" description="Basic residues" evidence="13">
    <location>
        <begin position="1741"/>
        <end position="1750"/>
    </location>
</feature>
<feature type="region of interest" description="Disordered" evidence="13">
    <location>
        <begin position="1183"/>
        <end position="1275"/>
    </location>
</feature>
<evidence type="ECO:0000256" key="10">
    <source>
        <dbReference type="ARBA" id="ARBA00023163"/>
    </source>
</evidence>
<evidence type="ECO:0000259" key="18">
    <source>
        <dbReference type="Pfam" id="PF18334"/>
    </source>
</evidence>
<keyword evidence="8" id="KW-0269">Exonuclease</keyword>
<feature type="compositionally biased region" description="Polar residues" evidence="13">
    <location>
        <begin position="371"/>
        <end position="381"/>
    </location>
</feature>
<feature type="domain" description="Xrn1 helical" evidence="15">
    <location>
        <begin position="271"/>
        <end position="601"/>
    </location>
</feature>